<keyword evidence="7" id="KW-0735">Signal-anchor</keyword>
<evidence type="ECO:0000256" key="17">
    <source>
        <dbReference type="SAM" id="MobiDB-lite"/>
    </source>
</evidence>
<evidence type="ECO:0000256" key="16">
    <source>
        <dbReference type="ARBA" id="ARBA00052285"/>
    </source>
</evidence>
<dbReference type="GO" id="GO:0000139">
    <property type="term" value="C:Golgi membrane"/>
    <property type="evidence" value="ECO:0007669"/>
    <property type="project" value="UniProtKB-SubCell"/>
</dbReference>
<feature type="compositionally biased region" description="Polar residues" evidence="17">
    <location>
        <begin position="223"/>
        <end position="232"/>
    </location>
</feature>
<evidence type="ECO:0000256" key="8">
    <source>
        <dbReference type="ARBA" id="ARBA00022989"/>
    </source>
</evidence>
<dbReference type="GO" id="GO:0001665">
    <property type="term" value="F:alpha-N-acetylgalactosaminide alpha-2,6-sialyltransferase activity"/>
    <property type="evidence" value="ECO:0007669"/>
    <property type="project" value="UniProtKB-EC"/>
</dbReference>
<dbReference type="InterPro" id="IPR038578">
    <property type="entry name" value="GT29-like_sf"/>
</dbReference>
<organism evidence="19 20">
    <name type="scientific">Panthera tigris altaica</name>
    <name type="common">Siberian tiger</name>
    <dbReference type="NCBI Taxonomy" id="74533"/>
    <lineage>
        <taxon>Eukaryota</taxon>
        <taxon>Metazoa</taxon>
        <taxon>Chordata</taxon>
        <taxon>Craniata</taxon>
        <taxon>Vertebrata</taxon>
        <taxon>Euteleostomi</taxon>
        <taxon>Mammalia</taxon>
        <taxon>Eutheria</taxon>
        <taxon>Laurasiatheria</taxon>
        <taxon>Carnivora</taxon>
        <taxon>Feliformia</taxon>
        <taxon>Felidae</taxon>
        <taxon>Pantherinae</taxon>
        <taxon>Panthera</taxon>
    </lineage>
</organism>
<keyword evidence="8 18" id="KW-1133">Transmembrane helix</keyword>
<keyword evidence="6 18" id="KW-0812">Transmembrane</keyword>
<comment type="pathway">
    <text evidence="2">Protein modification; protein glycosylation.</text>
</comment>
<evidence type="ECO:0000256" key="18">
    <source>
        <dbReference type="SAM" id="Phobius"/>
    </source>
</evidence>
<feature type="compositionally biased region" description="Polar residues" evidence="17">
    <location>
        <begin position="160"/>
        <end position="169"/>
    </location>
</feature>
<comment type="subcellular location">
    <subcellularLocation>
        <location evidence="1">Golgi apparatus membrane</location>
        <topology evidence="1">Single-pass type II membrane protein</topology>
    </subcellularLocation>
</comment>
<dbReference type="PANTHER" id="PTHR45941">
    <property type="entry name" value="ALPHA-N-ACETYLGALACTOSAMINIDE ALPHA-2,6-SIALYLTRANSFERASE 2-LIKE-RELATED"/>
    <property type="match status" value="1"/>
</dbReference>
<evidence type="ECO:0000256" key="1">
    <source>
        <dbReference type="ARBA" id="ARBA00004323"/>
    </source>
</evidence>
<feature type="compositionally biased region" description="Basic and acidic residues" evidence="17">
    <location>
        <begin position="148"/>
        <end position="159"/>
    </location>
</feature>
<comment type="catalytic activity">
    <reaction evidence="15">
        <text>a 3-O-[N-acetyl-alpha-neuraminyl-(2-&gt;3)-beta-D-galactosyl-(1-&gt;3)-N-acetyl-alpha-D-galactosaminyl]-L-threonyl-[protein] + CMP-N-acetyl-beta-neuraminate = a 3-O-{alpha-Neu5Ac-(2-&gt;3)-beta-D-Gal-(1-&gt;3)-[alpha-Neu5Ac-(2-&gt;6)]-alpha-D-GalNAc}-L-threonyl-[protein] + CMP + H(+)</text>
        <dbReference type="Rhea" id="RHEA:81659"/>
        <dbReference type="Rhea" id="RHEA-COMP:14417"/>
        <dbReference type="Rhea" id="RHEA-COMP:16763"/>
        <dbReference type="ChEBI" id="CHEBI:15378"/>
        <dbReference type="ChEBI" id="CHEBI:57812"/>
        <dbReference type="ChEBI" id="CHEBI:60377"/>
        <dbReference type="ChEBI" id="CHEBI:139598"/>
        <dbReference type="ChEBI" id="CHEBI:156398"/>
    </reaction>
    <physiologicalReaction direction="left-to-right" evidence="15">
        <dbReference type="Rhea" id="RHEA:81660"/>
    </physiologicalReaction>
</comment>
<gene>
    <name evidence="19" type="primary">ST6GALNAC1</name>
</gene>
<evidence type="ECO:0000256" key="11">
    <source>
        <dbReference type="ARBA" id="ARBA00023157"/>
    </source>
</evidence>
<feature type="transmembrane region" description="Helical" evidence="18">
    <location>
        <begin position="15"/>
        <end position="35"/>
    </location>
</feature>
<dbReference type="Pfam" id="PF00777">
    <property type="entry name" value="Glyco_transf_29"/>
    <property type="match status" value="1"/>
</dbReference>
<keyword evidence="11" id="KW-1015">Disulfide bond</keyword>
<evidence type="ECO:0000256" key="14">
    <source>
        <dbReference type="ARBA" id="ARBA00039109"/>
    </source>
</evidence>
<evidence type="ECO:0000313" key="19">
    <source>
        <dbReference type="Ensembl" id="ENSPTIP00000016609.1"/>
    </source>
</evidence>
<comment type="catalytic activity">
    <reaction evidence="13">
        <text>a beta-D-galactosyl-(1-&gt;3)-N-acetyl-alpha-D-galactosaminyl derivative + CMP-N-acetyl-beta-neuraminate = a beta-D-galactosyl-(1-&gt;3)-[N-acetyl-alpha-neuraminyl-(2-&gt;6)]-N-acetyl-alpha-D-galactosaminyl derivative + CMP + H(+)</text>
        <dbReference type="Rhea" id="RHEA:11136"/>
        <dbReference type="ChEBI" id="CHEBI:15378"/>
        <dbReference type="ChEBI" id="CHEBI:57812"/>
        <dbReference type="ChEBI" id="CHEBI:60377"/>
        <dbReference type="ChEBI" id="CHEBI:133470"/>
        <dbReference type="ChEBI" id="CHEBI:140764"/>
        <dbReference type="EC" id="2.4.3.3"/>
    </reaction>
    <physiologicalReaction direction="left-to-right" evidence="13">
        <dbReference type="Rhea" id="RHEA:11137"/>
    </physiologicalReaction>
</comment>
<evidence type="ECO:0000256" key="6">
    <source>
        <dbReference type="ARBA" id="ARBA00022692"/>
    </source>
</evidence>
<dbReference type="Gene3D" id="3.90.1480.20">
    <property type="entry name" value="Glycosyl transferase family 29"/>
    <property type="match status" value="1"/>
</dbReference>
<feature type="region of interest" description="Disordered" evidence="17">
    <location>
        <begin position="39"/>
        <end position="236"/>
    </location>
</feature>
<protein>
    <recommendedName>
        <fullName evidence="14">alpha-N-acetylgalactosaminide alpha-2,6-sialyltransferase</fullName>
        <ecNumber evidence="14">2.4.3.3</ecNumber>
    </recommendedName>
</protein>
<dbReference type="GeneTree" id="ENSGT00940000159930"/>
<keyword evidence="12" id="KW-0325">Glycoprotein</keyword>
<reference evidence="19" key="1">
    <citation type="submission" date="2025-08" db="UniProtKB">
        <authorList>
            <consortium name="Ensembl"/>
        </authorList>
    </citation>
    <scope>IDENTIFICATION</scope>
</reference>
<reference evidence="19" key="2">
    <citation type="submission" date="2025-09" db="UniProtKB">
        <authorList>
            <consortium name="Ensembl"/>
        </authorList>
    </citation>
    <scope>IDENTIFICATION</scope>
</reference>
<keyword evidence="20" id="KW-1185">Reference proteome</keyword>
<comment type="catalytic activity">
    <reaction evidence="16">
        <text>a 3-O-[N-acetyl-alpha-D-galactosaminyl]-L-threonyl-[protein] + CMP-N-acetyl-beta-neuraminate = a 3-O-[N-acetyl-alpha-neuraminosyl-(2-&gt;6)-N-acetyl-alpha-D-galactosaminyl]-L-threonyl-[protein] + CMP + H(+)</text>
        <dbReference type="Rhea" id="RHEA:81643"/>
        <dbReference type="Rhea" id="RHEA-COMP:11689"/>
        <dbReference type="Rhea" id="RHEA-COMP:19720"/>
        <dbReference type="ChEBI" id="CHEBI:15378"/>
        <dbReference type="ChEBI" id="CHEBI:57812"/>
        <dbReference type="ChEBI" id="CHEBI:60377"/>
        <dbReference type="ChEBI" id="CHEBI:87075"/>
        <dbReference type="ChEBI" id="CHEBI:231970"/>
    </reaction>
    <physiologicalReaction direction="left-to-right" evidence="16">
        <dbReference type="Rhea" id="RHEA:81644"/>
    </physiologicalReaction>
</comment>
<proteinExistence type="inferred from homology"/>
<evidence type="ECO:0000256" key="12">
    <source>
        <dbReference type="ARBA" id="ARBA00023180"/>
    </source>
</evidence>
<dbReference type="GO" id="GO:0009312">
    <property type="term" value="P:oligosaccharide biosynthetic process"/>
    <property type="evidence" value="ECO:0007669"/>
    <property type="project" value="Ensembl"/>
</dbReference>
<feature type="compositionally biased region" description="Polar residues" evidence="17">
    <location>
        <begin position="75"/>
        <end position="86"/>
    </location>
</feature>
<evidence type="ECO:0000313" key="20">
    <source>
        <dbReference type="Proteomes" id="UP000675900"/>
    </source>
</evidence>
<evidence type="ECO:0000256" key="13">
    <source>
        <dbReference type="ARBA" id="ARBA00036348"/>
    </source>
</evidence>
<dbReference type="FunFam" id="3.90.1480.20:FF:000015">
    <property type="entry name" value="Lactosylceramide alpha-2,3-sialyltransferase"/>
    <property type="match status" value="1"/>
</dbReference>
<evidence type="ECO:0000256" key="7">
    <source>
        <dbReference type="ARBA" id="ARBA00022968"/>
    </source>
</evidence>
<keyword evidence="9" id="KW-0333">Golgi apparatus</keyword>
<evidence type="ECO:0000256" key="3">
    <source>
        <dbReference type="ARBA" id="ARBA00006003"/>
    </source>
</evidence>
<accession>A0A8C9KDK8</accession>
<evidence type="ECO:0000256" key="5">
    <source>
        <dbReference type="ARBA" id="ARBA00022679"/>
    </source>
</evidence>
<feature type="compositionally biased region" description="Basic and acidic residues" evidence="17">
    <location>
        <begin position="123"/>
        <end position="135"/>
    </location>
</feature>
<dbReference type="EC" id="2.4.3.3" evidence="14"/>
<keyword evidence="5" id="KW-0808">Transferase</keyword>
<dbReference type="GO" id="GO:0048874">
    <property type="term" value="P:host-mediated modulation of intestinal microbiota composition"/>
    <property type="evidence" value="ECO:0007669"/>
    <property type="project" value="Ensembl"/>
</dbReference>
<sequence length="516" mass="57496">MRTCLRRPSRLDQAVQWLLLLAVLISLFFVLPSFVKEPDTKPFRRQHMGDEERSSGSPHKSARQAPPREGRTAAPASSSARGNSVQVPPAQATAHPAKGDLREETGGATSTGPAPPRGRKRKDTVLDTRPPRARDGGVASEALSLRSQDARTTKGRQDQNGEPTATRTVPSKPRAKAATTARTPVPESQAEALTTPGAGSVKGGASAVMPRRETPRAKPPSTPLQARTTQRSRSLRAANFKSEPRWDFEEQYSFDVGALQTTCPDSVKVKVVTRFPPVPQQQLLLAGLPAGSSQCVTCAVVGNGGILNNSRVGQEIDSHDHVFRLSAAVTKGYEQDVGTRTSFYGFTAFSLTQSLMALEGQGFRHVPLGKDVRYLHFLEGTRDYEWLEAMFLNQSLVKTSLSWFRYLLLHPDSLRYMKNRFLRSKTLDTAHWRIYRPTTGALLLLTALHLCDQVSAYGFITEGHEQFSDHYYDKSWKKTVFYINHDFQLERTLWKRLHDEGIIRLYQRSVTSKPKM</sequence>
<dbReference type="InterPro" id="IPR001675">
    <property type="entry name" value="Glyco_trans_29"/>
</dbReference>
<name>A0A8C9KDK8_PANTA</name>
<dbReference type="Proteomes" id="UP000675900">
    <property type="component" value="Unassembled WGS sequence"/>
</dbReference>
<feature type="compositionally biased region" description="Low complexity" evidence="17">
    <location>
        <begin position="197"/>
        <end position="208"/>
    </location>
</feature>
<dbReference type="Ensembl" id="ENSPTIT00000020782.1">
    <property type="protein sequence ID" value="ENSPTIP00000016609.1"/>
    <property type="gene ID" value="ENSPTIG00000015323.1"/>
</dbReference>
<evidence type="ECO:0000256" key="9">
    <source>
        <dbReference type="ARBA" id="ARBA00023034"/>
    </source>
</evidence>
<dbReference type="AlphaFoldDB" id="A0A8C9KDK8"/>
<keyword evidence="4" id="KW-0328">Glycosyltransferase</keyword>
<evidence type="ECO:0000256" key="4">
    <source>
        <dbReference type="ARBA" id="ARBA00022676"/>
    </source>
</evidence>
<evidence type="ECO:0000256" key="2">
    <source>
        <dbReference type="ARBA" id="ARBA00004922"/>
    </source>
</evidence>
<evidence type="ECO:0000256" key="10">
    <source>
        <dbReference type="ARBA" id="ARBA00023136"/>
    </source>
</evidence>
<dbReference type="PANTHER" id="PTHR45941:SF1">
    <property type="entry name" value="ALPHA-N-ACETYLGALACTOSAMINIDE ALPHA-2,6-SIALYLTRANSFERASE 1"/>
    <property type="match status" value="1"/>
</dbReference>
<comment type="similarity">
    <text evidence="3">Belongs to the glycosyltransferase 29 family.</text>
</comment>
<evidence type="ECO:0000256" key="15">
    <source>
        <dbReference type="ARBA" id="ARBA00050664"/>
    </source>
</evidence>
<keyword evidence="10 18" id="KW-0472">Membrane</keyword>
<feature type="compositionally biased region" description="Basic and acidic residues" evidence="17">
    <location>
        <begin position="39"/>
        <end position="54"/>
    </location>
</feature>